<comment type="caution">
    <text evidence="2">The sequence shown here is derived from an EMBL/GenBank/DDBJ whole genome shotgun (WGS) entry which is preliminary data.</text>
</comment>
<keyword evidence="3" id="KW-1185">Reference proteome</keyword>
<accession>A0AAE1NM12</accession>
<name>A0AAE1NM12_9EUCA</name>
<organism evidence="2 3">
    <name type="scientific">Petrolisthes manimaculis</name>
    <dbReference type="NCBI Taxonomy" id="1843537"/>
    <lineage>
        <taxon>Eukaryota</taxon>
        <taxon>Metazoa</taxon>
        <taxon>Ecdysozoa</taxon>
        <taxon>Arthropoda</taxon>
        <taxon>Crustacea</taxon>
        <taxon>Multicrustacea</taxon>
        <taxon>Malacostraca</taxon>
        <taxon>Eumalacostraca</taxon>
        <taxon>Eucarida</taxon>
        <taxon>Decapoda</taxon>
        <taxon>Pleocyemata</taxon>
        <taxon>Anomura</taxon>
        <taxon>Galatheoidea</taxon>
        <taxon>Porcellanidae</taxon>
        <taxon>Petrolisthes</taxon>
    </lineage>
</organism>
<evidence type="ECO:0000313" key="2">
    <source>
        <dbReference type="EMBL" id="KAK4291577.1"/>
    </source>
</evidence>
<feature type="transmembrane region" description="Helical" evidence="1">
    <location>
        <begin position="65"/>
        <end position="92"/>
    </location>
</feature>
<proteinExistence type="predicted"/>
<keyword evidence="1" id="KW-0812">Transmembrane</keyword>
<dbReference type="EMBL" id="JAWZYT010005112">
    <property type="protein sequence ID" value="KAK4291577.1"/>
    <property type="molecule type" value="Genomic_DNA"/>
</dbReference>
<gene>
    <name evidence="2" type="ORF">Pmani_035598</name>
</gene>
<protein>
    <submittedName>
        <fullName evidence="2">Uncharacterized protein</fullName>
    </submittedName>
</protein>
<dbReference type="AlphaFoldDB" id="A0AAE1NM12"/>
<keyword evidence="1" id="KW-0472">Membrane</keyword>
<evidence type="ECO:0000313" key="3">
    <source>
        <dbReference type="Proteomes" id="UP001292094"/>
    </source>
</evidence>
<keyword evidence="1" id="KW-1133">Transmembrane helix</keyword>
<reference evidence="2" key="1">
    <citation type="submission" date="2023-11" db="EMBL/GenBank/DDBJ databases">
        <title>Genome assemblies of two species of porcelain crab, Petrolisthes cinctipes and Petrolisthes manimaculis (Anomura: Porcellanidae).</title>
        <authorList>
            <person name="Angst P."/>
        </authorList>
    </citation>
    <scope>NUCLEOTIDE SEQUENCE</scope>
    <source>
        <strain evidence="2">PB745_02</strain>
        <tissue evidence="2">Gill</tissue>
    </source>
</reference>
<sequence>MSRWVSVALPHVCLTPASCLLLLPHYSCFMPASLLLHACFSAASCLPLCCFMPASLLLLCLPSLLLLLLPSLLFLLCLSHCCFFSALLASFYHHHRRCRSTRTQIIMEKVERLNEDELKKTTDSQTNITSRGCYEMENLPTTDWLTD</sequence>
<evidence type="ECO:0000256" key="1">
    <source>
        <dbReference type="SAM" id="Phobius"/>
    </source>
</evidence>
<dbReference type="Proteomes" id="UP001292094">
    <property type="component" value="Unassembled WGS sequence"/>
</dbReference>